<dbReference type="AlphaFoldDB" id="A0A9D4E285"/>
<gene>
    <name evidence="1" type="ORF">DPMN_173102</name>
</gene>
<evidence type="ECO:0000313" key="1">
    <source>
        <dbReference type="EMBL" id="KAH3771773.1"/>
    </source>
</evidence>
<reference evidence="1" key="1">
    <citation type="journal article" date="2019" name="bioRxiv">
        <title>The Genome of the Zebra Mussel, Dreissena polymorpha: A Resource for Invasive Species Research.</title>
        <authorList>
            <person name="McCartney M.A."/>
            <person name="Auch B."/>
            <person name="Kono T."/>
            <person name="Mallez S."/>
            <person name="Zhang Y."/>
            <person name="Obille A."/>
            <person name="Becker A."/>
            <person name="Abrahante J.E."/>
            <person name="Garbe J."/>
            <person name="Badalamenti J.P."/>
            <person name="Herman A."/>
            <person name="Mangelson H."/>
            <person name="Liachko I."/>
            <person name="Sullivan S."/>
            <person name="Sone E.D."/>
            <person name="Koren S."/>
            <person name="Silverstein K.A.T."/>
            <person name="Beckman K.B."/>
            <person name="Gohl D.M."/>
        </authorList>
    </citation>
    <scope>NUCLEOTIDE SEQUENCE</scope>
    <source>
        <strain evidence="1">Duluth1</strain>
        <tissue evidence="1">Whole animal</tissue>
    </source>
</reference>
<evidence type="ECO:0000313" key="2">
    <source>
        <dbReference type="Proteomes" id="UP000828390"/>
    </source>
</evidence>
<dbReference type="Proteomes" id="UP000828390">
    <property type="component" value="Unassembled WGS sequence"/>
</dbReference>
<reference evidence="1" key="2">
    <citation type="submission" date="2020-11" db="EMBL/GenBank/DDBJ databases">
        <authorList>
            <person name="McCartney M.A."/>
            <person name="Auch B."/>
            <person name="Kono T."/>
            <person name="Mallez S."/>
            <person name="Becker A."/>
            <person name="Gohl D.M."/>
            <person name="Silverstein K.A.T."/>
            <person name="Koren S."/>
            <person name="Bechman K.B."/>
            <person name="Herman A."/>
            <person name="Abrahante J.E."/>
            <person name="Garbe J."/>
        </authorList>
    </citation>
    <scope>NUCLEOTIDE SEQUENCE</scope>
    <source>
        <strain evidence="1">Duluth1</strain>
        <tissue evidence="1">Whole animal</tissue>
    </source>
</reference>
<keyword evidence="2" id="KW-1185">Reference proteome</keyword>
<dbReference type="EMBL" id="JAIWYP010000009">
    <property type="protein sequence ID" value="KAH3771773.1"/>
    <property type="molecule type" value="Genomic_DNA"/>
</dbReference>
<comment type="caution">
    <text evidence="1">The sequence shown here is derived from an EMBL/GenBank/DDBJ whole genome shotgun (WGS) entry which is preliminary data.</text>
</comment>
<organism evidence="1 2">
    <name type="scientific">Dreissena polymorpha</name>
    <name type="common">Zebra mussel</name>
    <name type="synonym">Mytilus polymorpha</name>
    <dbReference type="NCBI Taxonomy" id="45954"/>
    <lineage>
        <taxon>Eukaryota</taxon>
        <taxon>Metazoa</taxon>
        <taxon>Spiralia</taxon>
        <taxon>Lophotrochozoa</taxon>
        <taxon>Mollusca</taxon>
        <taxon>Bivalvia</taxon>
        <taxon>Autobranchia</taxon>
        <taxon>Heteroconchia</taxon>
        <taxon>Euheterodonta</taxon>
        <taxon>Imparidentia</taxon>
        <taxon>Neoheterodontei</taxon>
        <taxon>Myida</taxon>
        <taxon>Dreissenoidea</taxon>
        <taxon>Dreissenidae</taxon>
        <taxon>Dreissena</taxon>
    </lineage>
</organism>
<name>A0A9D4E285_DREPO</name>
<proteinExistence type="predicted"/>
<protein>
    <submittedName>
        <fullName evidence="1">Uncharacterized protein</fullName>
    </submittedName>
</protein>
<sequence>MELTRVWDQVLALTTMQGSQLIAWAIRILVNAEDIHTRSIRKEFRSYFSLLQNVEDQHPIVFERDAEISELTRGKHTYVPERCVKLALTSTIDIRRSSWGKYPVSSDIDIRQKSRLSSWDEYPDSSDIDIRY</sequence>
<accession>A0A9D4E285</accession>